<keyword evidence="2" id="KW-1185">Reference proteome</keyword>
<reference evidence="1 2" key="1">
    <citation type="submission" date="2019-04" db="EMBL/GenBank/DDBJ databases">
        <title>Reference strain of H23.</title>
        <authorList>
            <person name="Luo X."/>
        </authorList>
    </citation>
    <scope>NUCLEOTIDE SEQUENCE [LARGE SCALE GENOMIC DNA]</scope>
    <source>
        <strain evidence="1 2">H23</strain>
    </source>
</reference>
<dbReference type="Proteomes" id="UP000308707">
    <property type="component" value="Unassembled WGS sequence"/>
</dbReference>
<protein>
    <submittedName>
        <fullName evidence="1">Uncharacterized protein</fullName>
    </submittedName>
</protein>
<dbReference type="EMBL" id="SZUA01000002">
    <property type="protein sequence ID" value="TKR31030.1"/>
    <property type="molecule type" value="Genomic_DNA"/>
</dbReference>
<evidence type="ECO:0000313" key="2">
    <source>
        <dbReference type="Proteomes" id="UP000308707"/>
    </source>
</evidence>
<sequence length="61" mass="6619">MRSPPQSGAAIGTFESIAAAPYAVRDDDGSIADASINDIFTRTARWRARQCASRIKSSYIK</sequence>
<organism evidence="1 2">
    <name type="scientific">Luteimonas gilva</name>
    <dbReference type="NCBI Taxonomy" id="2572684"/>
    <lineage>
        <taxon>Bacteria</taxon>
        <taxon>Pseudomonadati</taxon>
        <taxon>Pseudomonadota</taxon>
        <taxon>Gammaproteobacteria</taxon>
        <taxon>Lysobacterales</taxon>
        <taxon>Lysobacteraceae</taxon>
        <taxon>Luteimonas</taxon>
    </lineage>
</organism>
<comment type="caution">
    <text evidence="1">The sequence shown here is derived from an EMBL/GenBank/DDBJ whole genome shotgun (WGS) entry which is preliminary data.</text>
</comment>
<evidence type="ECO:0000313" key="1">
    <source>
        <dbReference type="EMBL" id="TKR31030.1"/>
    </source>
</evidence>
<name>A0A4U5JMV3_9GAMM</name>
<gene>
    <name evidence="1" type="ORF">FCE95_13250</name>
</gene>
<dbReference type="AlphaFoldDB" id="A0A4U5JMV3"/>
<dbReference type="RefSeq" id="WP_223266890.1">
    <property type="nucleotide sequence ID" value="NZ_SZUA01000002.1"/>
</dbReference>
<proteinExistence type="predicted"/>
<accession>A0A4U5JMV3</accession>